<organism evidence="7 9">
    <name type="scientific">Corynebacterium kutscheri</name>
    <dbReference type="NCBI Taxonomy" id="35755"/>
    <lineage>
        <taxon>Bacteria</taxon>
        <taxon>Bacillati</taxon>
        <taxon>Actinomycetota</taxon>
        <taxon>Actinomycetes</taxon>
        <taxon>Mycobacteriales</taxon>
        <taxon>Corynebacteriaceae</taxon>
        <taxon>Corynebacterium</taxon>
    </lineage>
</organism>
<dbReference type="Pfam" id="PF03652">
    <property type="entry name" value="RuvX"/>
    <property type="match status" value="1"/>
</dbReference>
<dbReference type="Gene3D" id="3.30.420.140">
    <property type="entry name" value="YqgF/RNase H-like domain"/>
    <property type="match status" value="1"/>
</dbReference>
<dbReference type="SUPFAM" id="SSF53098">
    <property type="entry name" value="Ribonuclease H-like"/>
    <property type="match status" value="1"/>
</dbReference>
<reference evidence="7 9" key="1">
    <citation type="journal article" date="2015" name="Genome Announc.">
        <title>Complete Genome Sequence of Corynebacterium kutscheri DSM 20755, a Corynebacterial Type Strain with Remarkably Low G+C Content of Chromosomal DNA.</title>
        <authorList>
            <person name="Ruckert C."/>
            <person name="Albersmeier A."/>
            <person name="Winkler A."/>
            <person name="Tauch A."/>
        </authorList>
    </citation>
    <scope>NUCLEOTIDE SEQUENCE [LARGE SCALE GENOMIC DNA]</scope>
    <source>
        <strain evidence="7 9">DSM 20755</strain>
    </source>
</reference>
<dbReference type="OrthoDB" id="9790539at2"/>
<dbReference type="EMBL" id="LR134377">
    <property type="protein sequence ID" value="VEH08599.1"/>
    <property type="molecule type" value="Genomic_DNA"/>
</dbReference>
<dbReference type="GO" id="GO:0000967">
    <property type="term" value="P:rRNA 5'-end processing"/>
    <property type="evidence" value="ECO:0007669"/>
    <property type="project" value="UniProtKB-UniRule"/>
</dbReference>
<keyword evidence="2 5" id="KW-0690">Ribosome biogenesis</keyword>
<dbReference type="PANTHER" id="PTHR33317:SF4">
    <property type="entry name" value="POLYNUCLEOTIDYL TRANSFERASE, RIBONUCLEASE H-LIKE SUPERFAMILY PROTEIN"/>
    <property type="match status" value="1"/>
</dbReference>
<dbReference type="AlphaFoldDB" id="A0A0F6R1Z4"/>
<dbReference type="Proteomes" id="UP000033457">
    <property type="component" value="Chromosome"/>
</dbReference>
<dbReference type="GO" id="GO:0004518">
    <property type="term" value="F:nuclease activity"/>
    <property type="evidence" value="ECO:0007669"/>
    <property type="project" value="UniProtKB-KW"/>
</dbReference>
<dbReference type="NCBIfam" id="TIGR00250">
    <property type="entry name" value="RNAse_H_YqgF"/>
    <property type="match status" value="1"/>
</dbReference>
<dbReference type="HOGENOM" id="CLU_098240_0_1_11"/>
<accession>A0A0F6R1Z4</accession>
<comment type="similarity">
    <text evidence="5">Belongs to the YqgF HJR family.</text>
</comment>
<evidence type="ECO:0000313" key="8">
    <source>
        <dbReference type="EMBL" id="VEH08599.1"/>
    </source>
</evidence>
<evidence type="ECO:0000256" key="2">
    <source>
        <dbReference type="ARBA" id="ARBA00022517"/>
    </source>
</evidence>
<dbReference type="HAMAP" id="MF_00651">
    <property type="entry name" value="Nuclease_YqgF"/>
    <property type="match status" value="1"/>
</dbReference>
<dbReference type="PANTHER" id="PTHR33317">
    <property type="entry name" value="POLYNUCLEOTIDYL TRANSFERASE, RIBONUCLEASE H-LIKE SUPERFAMILY PROTEIN"/>
    <property type="match status" value="1"/>
</dbReference>
<dbReference type="InterPro" id="IPR037027">
    <property type="entry name" value="YqgF/RNaseH-like_dom_sf"/>
</dbReference>
<comment type="function">
    <text evidence="5">Could be a nuclease involved in processing of the 5'-end of pre-16S rRNA.</text>
</comment>
<dbReference type="KEGG" id="cku:UL82_05740"/>
<dbReference type="RefSeq" id="WP_046439548.1">
    <property type="nucleotide sequence ID" value="NZ_CP011312.1"/>
</dbReference>
<proteinExistence type="inferred from homology"/>
<dbReference type="InterPro" id="IPR005227">
    <property type="entry name" value="YqgF"/>
</dbReference>
<evidence type="ECO:0000313" key="7">
    <source>
        <dbReference type="EMBL" id="AKE41323.1"/>
    </source>
</evidence>
<sequence length="168" mass="18337">MDVIPDKPGHNDPGVGRRLGIDVGTVRIGIAVSDRDAIMATPVETVPRKTDLCDSDQEDIDRIIELVSHYEVVEVVVGLPRDLKGNGSQSVRHATTIAKRIARRIEKSGKNIPVRLGDERLTTVVATHALRAAGVKEKAGRKVIDQVAAVEILQSWLDGRRNTLRLGE</sequence>
<dbReference type="STRING" id="35755.UL82_05740"/>
<gene>
    <name evidence="8" type="primary">yrrK</name>
    <name evidence="8" type="ORF">NCTC949_01714</name>
    <name evidence="7" type="ORF">UL82_05740</name>
</gene>
<dbReference type="InterPro" id="IPR006641">
    <property type="entry name" value="YqgF/RNaseH-like_dom"/>
</dbReference>
<dbReference type="CDD" id="cd16964">
    <property type="entry name" value="YqgF"/>
    <property type="match status" value="1"/>
</dbReference>
<evidence type="ECO:0000259" key="6">
    <source>
        <dbReference type="SMART" id="SM00732"/>
    </source>
</evidence>
<evidence type="ECO:0000313" key="10">
    <source>
        <dbReference type="Proteomes" id="UP000271380"/>
    </source>
</evidence>
<feature type="domain" description="YqgF/RNase H-like" evidence="6">
    <location>
        <begin position="16"/>
        <end position="126"/>
    </location>
</feature>
<dbReference type="EC" id="3.1.-.-" evidence="5"/>
<dbReference type="SMART" id="SM00732">
    <property type="entry name" value="YqgFc"/>
    <property type="match status" value="1"/>
</dbReference>
<comment type="subcellular location">
    <subcellularLocation>
        <location evidence="5">Cytoplasm</location>
    </subcellularLocation>
</comment>
<dbReference type="GO" id="GO:0005829">
    <property type="term" value="C:cytosol"/>
    <property type="evidence" value="ECO:0007669"/>
    <property type="project" value="TreeGrafter"/>
</dbReference>
<keyword evidence="3 5" id="KW-0540">Nuclease</keyword>
<evidence type="ECO:0000256" key="5">
    <source>
        <dbReference type="HAMAP-Rule" id="MF_00651"/>
    </source>
</evidence>
<dbReference type="GO" id="GO:0016788">
    <property type="term" value="F:hydrolase activity, acting on ester bonds"/>
    <property type="evidence" value="ECO:0007669"/>
    <property type="project" value="UniProtKB-UniRule"/>
</dbReference>
<evidence type="ECO:0000256" key="1">
    <source>
        <dbReference type="ARBA" id="ARBA00022490"/>
    </source>
</evidence>
<dbReference type="InterPro" id="IPR012337">
    <property type="entry name" value="RNaseH-like_sf"/>
</dbReference>
<keyword evidence="4 5" id="KW-0378">Hydrolase</keyword>
<keyword evidence="9" id="KW-1185">Reference proteome</keyword>
<evidence type="ECO:0000313" key="9">
    <source>
        <dbReference type="Proteomes" id="UP000033457"/>
    </source>
</evidence>
<evidence type="ECO:0000256" key="4">
    <source>
        <dbReference type="ARBA" id="ARBA00022801"/>
    </source>
</evidence>
<protein>
    <recommendedName>
        <fullName evidence="5">Putative pre-16S rRNA nuclease</fullName>
        <ecNumber evidence="5">3.1.-.-</ecNumber>
    </recommendedName>
</protein>
<dbReference type="Proteomes" id="UP000271380">
    <property type="component" value="Chromosome"/>
</dbReference>
<keyword evidence="1 5" id="KW-0963">Cytoplasm</keyword>
<dbReference type="EMBL" id="CP011312">
    <property type="protein sequence ID" value="AKE41323.1"/>
    <property type="molecule type" value="Genomic_DNA"/>
</dbReference>
<evidence type="ECO:0000256" key="3">
    <source>
        <dbReference type="ARBA" id="ARBA00022722"/>
    </source>
</evidence>
<reference evidence="8 10" key="2">
    <citation type="submission" date="2018-12" db="EMBL/GenBank/DDBJ databases">
        <authorList>
            <consortium name="Pathogen Informatics"/>
        </authorList>
    </citation>
    <scope>NUCLEOTIDE SEQUENCE [LARGE SCALE GENOMIC DNA]</scope>
    <source>
        <strain evidence="8 10">NCTC949</strain>
    </source>
</reference>
<name>A0A0F6R1Z4_9CORY</name>